<keyword evidence="3" id="KW-1185">Reference proteome</keyword>
<dbReference type="RefSeq" id="WP_190190484.1">
    <property type="nucleotide sequence ID" value="NZ_BMVU01000010.1"/>
</dbReference>
<evidence type="ECO:0000313" key="3">
    <source>
        <dbReference type="Proteomes" id="UP000619244"/>
    </source>
</evidence>
<evidence type="ECO:0000256" key="1">
    <source>
        <dbReference type="SAM" id="MobiDB-lite"/>
    </source>
</evidence>
<accession>A0A918KQ50</accession>
<evidence type="ECO:0000313" key="2">
    <source>
        <dbReference type="EMBL" id="GGX71635.1"/>
    </source>
</evidence>
<reference evidence="2" key="1">
    <citation type="journal article" date="2014" name="Int. J. Syst. Evol. Microbiol.">
        <title>Complete genome sequence of Corynebacterium casei LMG S-19264T (=DSM 44701T), isolated from a smear-ripened cheese.</title>
        <authorList>
            <consortium name="US DOE Joint Genome Institute (JGI-PGF)"/>
            <person name="Walter F."/>
            <person name="Albersmeier A."/>
            <person name="Kalinowski J."/>
            <person name="Ruckert C."/>
        </authorList>
    </citation>
    <scope>NUCLEOTIDE SEQUENCE</scope>
    <source>
        <strain evidence="2">JCM 4790</strain>
    </source>
</reference>
<dbReference type="EMBL" id="BMVU01000010">
    <property type="protein sequence ID" value="GGX71635.1"/>
    <property type="molecule type" value="Genomic_DNA"/>
</dbReference>
<dbReference type="Proteomes" id="UP000619244">
    <property type="component" value="Unassembled WGS sequence"/>
</dbReference>
<gene>
    <name evidence="2" type="ORF">GCM10010358_27410</name>
</gene>
<feature type="region of interest" description="Disordered" evidence="1">
    <location>
        <begin position="307"/>
        <end position="358"/>
    </location>
</feature>
<protein>
    <submittedName>
        <fullName evidence="2">Uncharacterized protein</fullName>
    </submittedName>
</protein>
<sequence length="418" mass="45338">MTGDGGGASPVRPPTGFERARAVADAVLFEGYVLYPYRASAPKNRLRWQFGVLAPPGADPSETSHAQTECLLVSRSAAPDVVVRVRFLQIQRRYARAPEKQPWDEGVVREIDAGASLVPGVTMTVPFEVPGAEEEGRRRWGLSGVLRMRADRLPGPYDLLKVRVRVENRTVGPVTPRPEMLCRSLVGTHTLLAAVQGRFLSLTDPPAWAAAAGAGCDNQHAWPVLIDDSTLLSAPIILGDRPRIAPESPVDLHDGTEIDELLTLRTMTLTDAEKDEARRTDERAAAIIEHAEAVTPAVLERLHGVLRGPRRRPEADTGTDTGRGTPATGRPVRPSGGAVRVSGGWAGPGSRVRLRPGERRADAQDMFLCDRTARVAAVLEDVDGRTHLAVTLDDDPAAVLHESVGRHWYFAPDEVELL</sequence>
<comment type="caution">
    <text evidence="2">The sequence shown here is derived from an EMBL/GenBank/DDBJ whole genome shotgun (WGS) entry which is preliminary data.</text>
</comment>
<name>A0A918KQ50_9ACTN</name>
<dbReference type="AlphaFoldDB" id="A0A918KQ50"/>
<organism evidence="2 3">
    <name type="scientific">Streptomyces minutiscleroticus</name>
    <dbReference type="NCBI Taxonomy" id="68238"/>
    <lineage>
        <taxon>Bacteria</taxon>
        <taxon>Bacillati</taxon>
        <taxon>Actinomycetota</taxon>
        <taxon>Actinomycetes</taxon>
        <taxon>Kitasatosporales</taxon>
        <taxon>Streptomycetaceae</taxon>
        <taxon>Streptomyces</taxon>
    </lineage>
</organism>
<proteinExistence type="predicted"/>
<reference evidence="2" key="2">
    <citation type="submission" date="2020-09" db="EMBL/GenBank/DDBJ databases">
        <authorList>
            <person name="Sun Q."/>
            <person name="Ohkuma M."/>
        </authorList>
    </citation>
    <scope>NUCLEOTIDE SEQUENCE</scope>
    <source>
        <strain evidence="2">JCM 4790</strain>
    </source>
</reference>